<name>T0QCQ5_SAPDV</name>
<dbReference type="GO" id="GO:0005737">
    <property type="term" value="C:cytoplasm"/>
    <property type="evidence" value="ECO:0007669"/>
    <property type="project" value="TreeGrafter"/>
</dbReference>
<dbReference type="RefSeq" id="XP_008615176.1">
    <property type="nucleotide sequence ID" value="XM_008616954.1"/>
</dbReference>
<dbReference type="InterPro" id="IPR041569">
    <property type="entry name" value="AAA_lid_3"/>
</dbReference>
<dbReference type="SUPFAM" id="SSF52540">
    <property type="entry name" value="P-loop containing nucleoside triphosphate hydrolases"/>
    <property type="match status" value="2"/>
</dbReference>
<keyword evidence="2" id="KW-0067">ATP-binding</keyword>
<evidence type="ECO:0000313" key="5">
    <source>
        <dbReference type="Proteomes" id="UP000030762"/>
    </source>
</evidence>
<dbReference type="InterPro" id="IPR027417">
    <property type="entry name" value="P-loop_NTPase"/>
</dbReference>
<accession>T0QCQ5</accession>
<evidence type="ECO:0000256" key="2">
    <source>
        <dbReference type="ARBA" id="ARBA00022840"/>
    </source>
</evidence>
<evidence type="ECO:0000259" key="3">
    <source>
        <dbReference type="SMART" id="SM00382"/>
    </source>
</evidence>
<dbReference type="InterPro" id="IPR003593">
    <property type="entry name" value="AAA+_ATPase"/>
</dbReference>
<dbReference type="InterPro" id="IPR050168">
    <property type="entry name" value="AAA_ATPase_domain"/>
</dbReference>
<dbReference type="GO" id="GO:0005524">
    <property type="term" value="F:ATP binding"/>
    <property type="evidence" value="ECO:0007669"/>
    <property type="project" value="UniProtKB-KW"/>
</dbReference>
<evidence type="ECO:0000313" key="4">
    <source>
        <dbReference type="EMBL" id="EQC31335.1"/>
    </source>
</evidence>
<dbReference type="EMBL" id="JH767169">
    <property type="protein sequence ID" value="EQC31335.1"/>
    <property type="molecule type" value="Genomic_DNA"/>
</dbReference>
<protein>
    <recommendedName>
        <fullName evidence="3">AAA+ ATPase domain-containing protein</fullName>
    </recommendedName>
</protein>
<dbReference type="Gene3D" id="1.10.8.60">
    <property type="match status" value="2"/>
</dbReference>
<dbReference type="Pfam" id="PF17862">
    <property type="entry name" value="AAA_lid_3"/>
    <property type="match status" value="1"/>
</dbReference>
<organism evidence="4 5">
    <name type="scientific">Saprolegnia diclina (strain VS20)</name>
    <dbReference type="NCBI Taxonomy" id="1156394"/>
    <lineage>
        <taxon>Eukaryota</taxon>
        <taxon>Sar</taxon>
        <taxon>Stramenopiles</taxon>
        <taxon>Oomycota</taxon>
        <taxon>Saprolegniomycetes</taxon>
        <taxon>Saprolegniales</taxon>
        <taxon>Saprolegniaceae</taxon>
        <taxon>Saprolegnia</taxon>
    </lineage>
</organism>
<dbReference type="eggNOG" id="KOG0730">
    <property type="taxonomic scope" value="Eukaryota"/>
</dbReference>
<dbReference type="AlphaFoldDB" id="T0QCQ5"/>
<dbReference type="STRING" id="1156394.T0QCQ5"/>
<dbReference type="SMART" id="SM00382">
    <property type="entry name" value="AAA"/>
    <property type="match status" value="2"/>
</dbReference>
<dbReference type="FunFam" id="3.40.50.300:FF:001921">
    <property type="entry name" value="AAA ATPase domain-containing protein"/>
    <property type="match status" value="1"/>
</dbReference>
<reference evidence="4 5" key="1">
    <citation type="submission" date="2012-04" db="EMBL/GenBank/DDBJ databases">
        <title>The Genome Sequence of Saprolegnia declina VS20.</title>
        <authorList>
            <consortium name="The Broad Institute Genome Sequencing Platform"/>
            <person name="Russ C."/>
            <person name="Nusbaum C."/>
            <person name="Tyler B."/>
            <person name="van West P."/>
            <person name="Dieguez-Uribeondo J."/>
            <person name="de Bruijn I."/>
            <person name="Tripathy S."/>
            <person name="Jiang R."/>
            <person name="Young S.K."/>
            <person name="Zeng Q."/>
            <person name="Gargeya S."/>
            <person name="Fitzgerald M."/>
            <person name="Haas B."/>
            <person name="Abouelleil A."/>
            <person name="Alvarado L."/>
            <person name="Arachchi H.M."/>
            <person name="Berlin A."/>
            <person name="Chapman S.B."/>
            <person name="Goldberg J."/>
            <person name="Griggs A."/>
            <person name="Gujja S."/>
            <person name="Hansen M."/>
            <person name="Howarth C."/>
            <person name="Imamovic A."/>
            <person name="Larimer J."/>
            <person name="McCowen C."/>
            <person name="Montmayeur A."/>
            <person name="Murphy C."/>
            <person name="Neiman D."/>
            <person name="Pearson M."/>
            <person name="Priest M."/>
            <person name="Roberts A."/>
            <person name="Saif S."/>
            <person name="Shea T."/>
            <person name="Sisk P."/>
            <person name="Sykes S."/>
            <person name="Wortman J."/>
            <person name="Nusbaum C."/>
            <person name="Birren B."/>
        </authorList>
    </citation>
    <scope>NUCLEOTIDE SEQUENCE [LARGE SCALE GENOMIC DNA]</scope>
    <source>
        <strain evidence="4 5">VS20</strain>
    </source>
</reference>
<dbReference type="Pfam" id="PF00004">
    <property type="entry name" value="AAA"/>
    <property type="match status" value="2"/>
</dbReference>
<dbReference type="PANTHER" id="PTHR23077">
    <property type="entry name" value="AAA-FAMILY ATPASE"/>
    <property type="match status" value="1"/>
</dbReference>
<dbReference type="VEuPathDB" id="FungiDB:SDRG_10937"/>
<proteinExistence type="predicted"/>
<feature type="domain" description="AAA+ ATPase" evidence="3">
    <location>
        <begin position="253"/>
        <end position="385"/>
    </location>
</feature>
<sequence length="757" mass="80045">MGSIEVAIAAAGPAALALESSAVDTRSLLYVQGDVFAAFTHQITKPTLAVLRFATNEPRAVAQIRHVRELPAHDLGAALAAINVENLASVAIPSLGLLTALGEAAATTLHLEQLDNNLIPATLRLHLTMNMAPTAYTRKILLAMEQLAPKLLMGTLVWPGRRIPLRWRNDLDIAVVASVDADDDSSFASCVTATTTVTFSNGTLSSSSSSCGRPIHASAAVDVARELACHASVVHDTIGFLTQRFQEGTSNSHGVGALLVGVPGVGKSHFLRLLAGSIPNLRFHFVSSPDVFQTNAGASEHKILDIFHEASRAPWTVVVLEDVDAIAASSETALDKSVLATLLAVLRTLPRHVAVLATTNRRDVLDPALTTNKRLDLCLSMAPPTLPERHAVLTTICRHMDVQSDLLELMAARTSGFVGADLLSLVREAAMASVVNGAPGRLEAHHIEAGLRVVRPSVLQGQKTATSLLVPMFGVADALQTLDVAVVGPLRDSSAYRRMGIPPPRGVLLTGPSGSGKSHALAYVSATVGAHATVVPVMCTDLVTKVVGGTEQALSALFATARLAAPCVLLFDQIESLAPVRGFDTSSEQTFDRVLSMLLLEMDGVGSSSSASAMRTMTHEAFLRQHVVLVATTTHASQLDPAILRPGRFDLEIGLTFPDADARAEVITHLLAQTPVAIQDRFATADAFTQWLVAATEGASVGQLNAVFQEAALACLRSDIHATKVTLELLEEALQQEIGKARPANALEIDASEDEDE</sequence>
<dbReference type="InParanoid" id="T0QCQ5"/>
<keyword evidence="5" id="KW-1185">Reference proteome</keyword>
<gene>
    <name evidence="4" type="ORF">SDRG_10937</name>
</gene>
<keyword evidence="1" id="KW-0547">Nucleotide-binding</keyword>
<dbReference type="GO" id="GO:0016887">
    <property type="term" value="F:ATP hydrolysis activity"/>
    <property type="evidence" value="ECO:0007669"/>
    <property type="project" value="InterPro"/>
</dbReference>
<dbReference type="Gene3D" id="3.40.50.300">
    <property type="entry name" value="P-loop containing nucleotide triphosphate hydrolases"/>
    <property type="match status" value="2"/>
</dbReference>
<dbReference type="OrthoDB" id="27435at2759"/>
<dbReference type="InterPro" id="IPR003959">
    <property type="entry name" value="ATPase_AAA_core"/>
</dbReference>
<feature type="domain" description="AAA+ ATPase" evidence="3">
    <location>
        <begin position="503"/>
        <end position="659"/>
    </location>
</feature>
<dbReference type="GeneID" id="19951664"/>
<evidence type="ECO:0000256" key="1">
    <source>
        <dbReference type="ARBA" id="ARBA00022741"/>
    </source>
</evidence>
<dbReference type="PANTHER" id="PTHR23077:SF27">
    <property type="entry name" value="ATPASE FAMILY GENE 2 PROTEIN HOMOLOG A"/>
    <property type="match status" value="1"/>
</dbReference>
<dbReference type="OMA" id="AKAICKC"/>
<dbReference type="Proteomes" id="UP000030762">
    <property type="component" value="Unassembled WGS sequence"/>
</dbReference>